<protein>
    <submittedName>
        <fullName evidence="1">(rape) hypothetical protein</fullName>
    </submittedName>
</protein>
<dbReference type="Proteomes" id="UP001295469">
    <property type="component" value="Chromosome A03"/>
</dbReference>
<reference evidence="1" key="1">
    <citation type="submission" date="2021-01" db="EMBL/GenBank/DDBJ databases">
        <authorList>
            <consortium name="Genoscope - CEA"/>
            <person name="William W."/>
        </authorList>
    </citation>
    <scope>NUCLEOTIDE SEQUENCE</scope>
</reference>
<sequence>MLHIHIDRTLSHYLNFFFAGFLFKNEIKEGSMSKRSEPNKDCRVETRNNASLTTIHFTSSSSMSLIFHLCIIFFASSSSLFPRPF</sequence>
<dbReference type="AlphaFoldDB" id="A0A816VRI3"/>
<dbReference type="EMBL" id="HG994357">
    <property type="protein sequence ID" value="CAF2123817.1"/>
    <property type="molecule type" value="Genomic_DNA"/>
</dbReference>
<gene>
    <name evidence="1" type="ORF">DARMORV10_A03P24070.1</name>
</gene>
<accession>A0A816VRI3</accession>
<organism evidence="1">
    <name type="scientific">Brassica napus</name>
    <name type="common">Rape</name>
    <dbReference type="NCBI Taxonomy" id="3708"/>
    <lineage>
        <taxon>Eukaryota</taxon>
        <taxon>Viridiplantae</taxon>
        <taxon>Streptophyta</taxon>
        <taxon>Embryophyta</taxon>
        <taxon>Tracheophyta</taxon>
        <taxon>Spermatophyta</taxon>
        <taxon>Magnoliopsida</taxon>
        <taxon>eudicotyledons</taxon>
        <taxon>Gunneridae</taxon>
        <taxon>Pentapetalae</taxon>
        <taxon>rosids</taxon>
        <taxon>malvids</taxon>
        <taxon>Brassicales</taxon>
        <taxon>Brassicaceae</taxon>
        <taxon>Brassiceae</taxon>
        <taxon>Brassica</taxon>
    </lineage>
</organism>
<evidence type="ECO:0000313" key="1">
    <source>
        <dbReference type="EMBL" id="CAF2123817.1"/>
    </source>
</evidence>
<name>A0A816VRI3_BRANA</name>
<proteinExistence type="predicted"/>